<dbReference type="GO" id="GO:0000976">
    <property type="term" value="F:transcription cis-regulatory region binding"/>
    <property type="evidence" value="ECO:0007669"/>
    <property type="project" value="TreeGrafter"/>
</dbReference>
<evidence type="ECO:0000256" key="4">
    <source>
        <dbReference type="ARBA" id="ARBA00023163"/>
    </source>
</evidence>
<dbReference type="SMART" id="SM00354">
    <property type="entry name" value="HTH_LACI"/>
    <property type="match status" value="1"/>
</dbReference>
<feature type="domain" description="HTH lacI-type" evidence="5">
    <location>
        <begin position="2"/>
        <end position="56"/>
    </location>
</feature>
<evidence type="ECO:0000256" key="2">
    <source>
        <dbReference type="ARBA" id="ARBA00023015"/>
    </source>
</evidence>
<name>A0A0D6DTY2_9LACT</name>
<keyword evidence="2" id="KW-0805">Transcription regulation</keyword>
<dbReference type="GO" id="GO:0003700">
    <property type="term" value="F:DNA-binding transcription factor activity"/>
    <property type="evidence" value="ECO:0007669"/>
    <property type="project" value="TreeGrafter"/>
</dbReference>
<dbReference type="Gene3D" id="1.10.260.40">
    <property type="entry name" value="lambda repressor-like DNA-binding domains"/>
    <property type="match status" value="1"/>
</dbReference>
<keyword evidence="4" id="KW-0804">Transcription</keyword>
<evidence type="ECO:0000256" key="1">
    <source>
        <dbReference type="ARBA" id="ARBA00022491"/>
    </source>
</evidence>
<dbReference type="SUPFAM" id="SSF53822">
    <property type="entry name" value="Periplasmic binding protein-like I"/>
    <property type="match status" value="1"/>
</dbReference>
<dbReference type="HOGENOM" id="CLU_037628_6_2_9"/>
<evidence type="ECO:0000256" key="3">
    <source>
        <dbReference type="ARBA" id="ARBA00023125"/>
    </source>
</evidence>
<dbReference type="InterPro" id="IPR000843">
    <property type="entry name" value="HTH_LacI"/>
</dbReference>
<dbReference type="STRING" id="1364.LP2241_10127"/>
<dbReference type="InterPro" id="IPR001761">
    <property type="entry name" value="Peripla_BP/Lac1_sug-bd_dom"/>
</dbReference>
<dbReference type="SUPFAM" id="SSF47413">
    <property type="entry name" value="lambda repressor-like DNA-binding domains"/>
    <property type="match status" value="1"/>
</dbReference>
<dbReference type="PANTHER" id="PTHR30146:SF148">
    <property type="entry name" value="HTH-TYPE TRANSCRIPTIONAL REPRESSOR PURR-RELATED"/>
    <property type="match status" value="1"/>
</dbReference>
<dbReference type="AlphaFoldDB" id="A0A0D6DTY2"/>
<dbReference type="KEGG" id="lpk:LACPI_0154"/>
<dbReference type="InterPro" id="IPR010982">
    <property type="entry name" value="Lambda_DNA-bd_dom_sf"/>
</dbReference>
<proteinExistence type="predicted"/>
<dbReference type="PROSITE" id="PS00356">
    <property type="entry name" value="HTH_LACI_1"/>
    <property type="match status" value="1"/>
</dbReference>
<evidence type="ECO:0000313" key="7">
    <source>
        <dbReference type="Proteomes" id="UP000033166"/>
    </source>
</evidence>
<keyword evidence="1" id="KW-0678">Repressor</keyword>
<dbReference type="EMBL" id="LN774769">
    <property type="protein sequence ID" value="CEN27354.1"/>
    <property type="molecule type" value="Genomic_DNA"/>
</dbReference>
<dbReference type="PANTHER" id="PTHR30146">
    <property type="entry name" value="LACI-RELATED TRANSCRIPTIONAL REPRESSOR"/>
    <property type="match status" value="1"/>
</dbReference>
<evidence type="ECO:0000259" key="5">
    <source>
        <dbReference type="PROSITE" id="PS50932"/>
    </source>
</evidence>
<dbReference type="Proteomes" id="UP000033166">
    <property type="component" value="Chromosome I"/>
</dbReference>
<keyword evidence="3" id="KW-0238">DNA-binding</keyword>
<dbReference type="RefSeq" id="WP_047914647.1">
    <property type="nucleotide sequence ID" value="NZ_LN774769.1"/>
</dbReference>
<dbReference type="Pfam" id="PF00356">
    <property type="entry name" value="LacI"/>
    <property type="match status" value="1"/>
</dbReference>
<accession>A0A0D6DTY2</accession>
<evidence type="ECO:0000313" key="6">
    <source>
        <dbReference type="EMBL" id="CEN27354.1"/>
    </source>
</evidence>
<dbReference type="Pfam" id="PF00532">
    <property type="entry name" value="Peripla_BP_1"/>
    <property type="match status" value="1"/>
</dbReference>
<protein>
    <submittedName>
        <fullName evidence="6">LacI family transcription regulator</fullName>
    </submittedName>
</protein>
<gene>
    <name evidence="6" type="ORF">LACPI_0154</name>
</gene>
<dbReference type="Gene3D" id="3.40.50.2300">
    <property type="match status" value="2"/>
</dbReference>
<reference evidence="7" key="1">
    <citation type="submission" date="2015-01" db="EMBL/GenBank/DDBJ databases">
        <authorList>
            <person name="Andreevskaya M."/>
        </authorList>
    </citation>
    <scope>NUCLEOTIDE SEQUENCE [LARGE SCALE GENOMIC DNA]</scope>
    <source>
        <strain evidence="7">MKFS47</strain>
    </source>
</reference>
<dbReference type="CDD" id="cd06267">
    <property type="entry name" value="PBP1_LacI_sugar_binding-like"/>
    <property type="match status" value="1"/>
</dbReference>
<organism evidence="6 7">
    <name type="scientific">Pseudolactococcus piscium MKFS47</name>
    <dbReference type="NCBI Taxonomy" id="297352"/>
    <lineage>
        <taxon>Bacteria</taxon>
        <taxon>Bacillati</taxon>
        <taxon>Bacillota</taxon>
        <taxon>Bacilli</taxon>
        <taxon>Lactobacillales</taxon>
        <taxon>Streptococcaceae</taxon>
        <taxon>Pseudolactococcus</taxon>
    </lineage>
</organism>
<dbReference type="InterPro" id="IPR028082">
    <property type="entry name" value="Peripla_BP_I"/>
</dbReference>
<sequence length="316" mass="35654">MASIKDIAKIAGVSISTVSYALNGSNKVTEETRHRIKKIADDLKYVPNMAARTLKRQRTNIIGVYVTDYRGSFYGELLDGIKRGLGYYDYDMIVCSGSRSHLFIPEKMIDGAIILDSTFSTEEITQFADEDYNLVVLDRELDYSSVPQVLLDNKGGATLAINQLVELGSQKVFLVTGPKGSYDNRQRLEASVKELERFNMSYDVINGNFTEASGHQAAEFIFSKSPQVPVDIFAFNDEMAIGIYRYLKDKPYVIGRDVRIVGFDNIEIGEFLEPKLTTISYSKHRWGIIAAEKMIRLVSNEQAEDELIYTSLVERE</sequence>
<dbReference type="CDD" id="cd01392">
    <property type="entry name" value="HTH_LacI"/>
    <property type="match status" value="1"/>
</dbReference>
<dbReference type="PROSITE" id="PS50932">
    <property type="entry name" value="HTH_LACI_2"/>
    <property type="match status" value="1"/>
</dbReference>